<keyword evidence="4" id="KW-0547">Nucleotide-binding</keyword>
<dbReference type="FunFam" id="3.30.70.870:FF:000002">
    <property type="entry name" value="Translation elongation factor 2"/>
    <property type="match status" value="1"/>
</dbReference>
<evidence type="ECO:0000256" key="9">
    <source>
        <dbReference type="ARBA" id="ARBA00049117"/>
    </source>
</evidence>
<feature type="domain" description="Translation elongation factor EFG/EF2" evidence="11">
    <location>
        <begin position="588"/>
        <end position="704"/>
    </location>
</feature>
<gene>
    <name evidence="12" type="ORF">BD410DRAFT_822642</name>
</gene>
<evidence type="ECO:0000256" key="1">
    <source>
        <dbReference type="ARBA" id="ARBA00004496"/>
    </source>
</evidence>
<dbReference type="GO" id="GO:0003924">
    <property type="term" value="F:GTPase activity"/>
    <property type="evidence" value="ECO:0007669"/>
    <property type="project" value="InterPro"/>
</dbReference>
<dbReference type="Proteomes" id="UP000294933">
    <property type="component" value="Unassembled WGS sequence"/>
</dbReference>
<evidence type="ECO:0000256" key="2">
    <source>
        <dbReference type="ARBA" id="ARBA00017891"/>
    </source>
</evidence>
<dbReference type="EMBL" id="ML170221">
    <property type="protein sequence ID" value="TDL17484.1"/>
    <property type="molecule type" value="Genomic_DNA"/>
</dbReference>
<dbReference type="Pfam" id="PF00679">
    <property type="entry name" value="EFG_C"/>
    <property type="match status" value="1"/>
</dbReference>
<organism evidence="12 13">
    <name type="scientific">Rickenella mellea</name>
    <dbReference type="NCBI Taxonomy" id="50990"/>
    <lineage>
        <taxon>Eukaryota</taxon>
        <taxon>Fungi</taxon>
        <taxon>Dikarya</taxon>
        <taxon>Basidiomycota</taxon>
        <taxon>Agaricomycotina</taxon>
        <taxon>Agaricomycetes</taxon>
        <taxon>Hymenochaetales</taxon>
        <taxon>Rickenellaceae</taxon>
        <taxon>Rickenella</taxon>
    </lineage>
</organism>
<keyword evidence="3" id="KW-0963">Cytoplasm</keyword>
<dbReference type="PANTHER" id="PTHR42908">
    <property type="entry name" value="TRANSLATION ELONGATION FACTOR-RELATED"/>
    <property type="match status" value="1"/>
</dbReference>
<sequence>MVNFTVNQIRALMDKQTNIRNMCVIAPAYHGEPSLVESLLEKAGIITTDNTHLPDASQDVTENRITIKPIMNPMFHELDSYRLSLIKQPADGQAFLINLIGSHSHGDFSDATATLRVTDGVLVVVDYVEGVCIPTENMLRQALAERVKPVLVIVGLDRGLLEFQISKEDLYQSFVRTIDSVNDIISTYRDTALGDLHVSPDKGTVAFSSALQGWGFTLRQFAARYGKQFGIDQGRIMAKLWGDNFYDRATRKWTTKAVDAEGKQLERSFNMFVLDPIFKIFDAVMNSQKGDLNRILDKLGIELCQEDRGFVGEALLKVIMQSFLPVSDSLLEMIIIDLPSPVTAQRYRVDSLYEGPMDDELALGIRNCDPNAPLILYVSRMVPTSDNGRFYGFGRVFSGTVRSGTMYRIQRPKYWPGHKDDLAVKAIERAILMMGRYVEPIEDCPAGNVIGLIGVDHCLHKSGTITSSETAYNMKAMKFSTAPVVQVAVEVKNAVDLPKLVEGLKHLSKPEPCIQTWVSETGEYIIAGASDLQLDICIKDLEDLAGVPLQKSLPIVGYRETVMTESSIVALSKSPNKHRSSKRIDSGNITSRDDLKTRARILADEYDWSIVDARKIWCFGPETTGPNLLVDMTRDVQNLNEYRDSVIAGFQWATKEGVCAEENTRGVRFNILDATIQGDTTRRGHGQMIPTTRCVCHAACLLATPGIQEPINLVEIQCPESAVGVIHSILSERRGQVFSVVKWRSTPTVAIKAYLPVNESFNFSAVLRMRTQGQAFSQSVFDHWENMDGSPLDKRSKLEELVRSIRTRKGLKPEIPRLEQYYDKL</sequence>
<dbReference type="FunFam" id="3.40.50.300:FF:000058">
    <property type="entry name" value="Translation elongation factor 2"/>
    <property type="match status" value="1"/>
</dbReference>
<evidence type="ECO:0000256" key="5">
    <source>
        <dbReference type="ARBA" id="ARBA00022768"/>
    </source>
</evidence>
<dbReference type="InterPro" id="IPR005517">
    <property type="entry name" value="Transl_elong_EFG/EF2_IV"/>
</dbReference>
<comment type="function">
    <text evidence="8">Catalyzes the GTP-dependent ribosomal translocation step during translation elongation. During this step, the ribosome changes from the pre-translocational (PRE) to the post-translocational (POST) state as the newly formed A-site-bound peptidyl-tRNA and P-site-bound deacylated tRNA move to the P and E sites, respectively. Catalyzes the coordinated movement of the two tRNA molecules, the mRNA and conformational changes in the ribosome.</text>
</comment>
<name>A0A4Y7PQ39_9AGAM</name>
<dbReference type="Gene3D" id="3.90.1430.10">
    <property type="entry name" value="Yeast translation eEF2 (G' domain)"/>
    <property type="match status" value="1"/>
</dbReference>
<dbReference type="Gene3D" id="3.30.70.870">
    <property type="entry name" value="Elongation Factor G (Translational Gtpase), domain 3"/>
    <property type="match status" value="1"/>
</dbReference>
<evidence type="ECO:0000256" key="8">
    <source>
        <dbReference type="ARBA" id="ARBA00024731"/>
    </source>
</evidence>
<accession>A0A4Y7PQ39</accession>
<dbReference type="FunFam" id="3.30.70.240:FF:000003">
    <property type="entry name" value="Translation elongation factor 2"/>
    <property type="match status" value="1"/>
</dbReference>
<dbReference type="GO" id="GO:1990904">
    <property type="term" value="C:ribonucleoprotein complex"/>
    <property type="evidence" value="ECO:0007669"/>
    <property type="project" value="TreeGrafter"/>
</dbReference>
<dbReference type="Gene3D" id="3.30.70.240">
    <property type="match status" value="1"/>
</dbReference>
<keyword evidence="12" id="KW-0378">Hydrolase</keyword>
<dbReference type="SUPFAM" id="SSF52540">
    <property type="entry name" value="P-loop containing nucleoside triphosphate hydrolases"/>
    <property type="match status" value="1"/>
</dbReference>
<dbReference type="InterPro" id="IPR000795">
    <property type="entry name" value="T_Tr_GTP-bd_dom"/>
</dbReference>
<reference evidence="12 13" key="1">
    <citation type="submission" date="2018-06" db="EMBL/GenBank/DDBJ databases">
        <title>A transcriptomic atlas of mushroom development highlights an independent origin of complex multicellularity.</title>
        <authorList>
            <consortium name="DOE Joint Genome Institute"/>
            <person name="Krizsan K."/>
            <person name="Almasi E."/>
            <person name="Merenyi Z."/>
            <person name="Sahu N."/>
            <person name="Viragh M."/>
            <person name="Koszo T."/>
            <person name="Mondo S."/>
            <person name="Kiss B."/>
            <person name="Balint B."/>
            <person name="Kues U."/>
            <person name="Barry K."/>
            <person name="Hegedus J.C."/>
            <person name="Henrissat B."/>
            <person name="Johnson J."/>
            <person name="Lipzen A."/>
            <person name="Ohm R."/>
            <person name="Nagy I."/>
            <person name="Pangilinan J."/>
            <person name="Yan J."/>
            <person name="Xiong Y."/>
            <person name="Grigoriev I.V."/>
            <person name="Hibbett D.S."/>
            <person name="Nagy L.G."/>
        </authorList>
    </citation>
    <scope>NUCLEOTIDE SEQUENCE [LARGE SCALE GENOMIC DNA]</scope>
    <source>
        <strain evidence="12 13">SZMC22713</strain>
    </source>
</reference>
<dbReference type="FunFam" id="2.40.30.10:FF:000010">
    <property type="entry name" value="Translation elongation factor 2"/>
    <property type="match status" value="1"/>
</dbReference>
<comment type="catalytic activity">
    <reaction evidence="9">
        <text>GTP + H2O = GDP + phosphate + H(+)</text>
        <dbReference type="Rhea" id="RHEA:19669"/>
        <dbReference type="ChEBI" id="CHEBI:15377"/>
        <dbReference type="ChEBI" id="CHEBI:15378"/>
        <dbReference type="ChEBI" id="CHEBI:37565"/>
        <dbReference type="ChEBI" id="CHEBI:43474"/>
        <dbReference type="ChEBI" id="CHEBI:58189"/>
    </reaction>
    <physiologicalReaction direction="left-to-right" evidence="9">
        <dbReference type="Rhea" id="RHEA:19670"/>
    </physiologicalReaction>
</comment>
<dbReference type="InterPro" id="IPR020568">
    <property type="entry name" value="Ribosomal_Su5_D2-typ_SF"/>
</dbReference>
<evidence type="ECO:0000256" key="6">
    <source>
        <dbReference type="ARBA" id="ARBA00022917"/>
    </source>
</evidence>
<dbReference type="SUPFAM" id="SSF50447">
    <property type="entry name" value="Translation proteins"/>
    <property type="match status" value="1"/>
</dbReference>
<dbReference type="InterPro" id="IPR009000">
    <property type="entry name" value="Transl_B-barrel_sf"/>
</dbReference>
<dbReference type="Gene3D" id="2.40.30.10">
    <property type="entry name" value="Translation factors"/>
    <property type="match status" value="1"/>
</dbReference>
<dbReference type="AlphaFoldDB" id="A0A4Y7PQ39"/>
<dbReference type="CDD" id="cd16261">
    <property type="entry name" value="EF2_snRNP_III"/>
    <property type="match status" value="1"/>
</dbReference>
<dbReference type="Gene3D" id="3.30.230.10">
    <property type="match status" value="1"/>
</dbReference>
<dbReference type="SUPFAM" id="SSF54211">
    <property type="entry name" value="Ribosomal protein S5 domain 2-like"/>
    <property type="match status" value="1"/>
</dbReference>
<feature type="domain" description="Elongation factor EFG" evidence="10">
    <location>
        <begin position="706"/>
        <end position="795"/>
    </location>
</feature>
<dbReference type="GO" id="GO:0005525">
    <property type="term" value="F:GTP binding"/>
    <property type="evidence" value="ECO:0007669"/>
    <property type="project" value="UniProtKB-KW"/>
</dbReference>
<dbReference type="VEuPathDB" id="FungiDB:BD410DRAFT_822642"/>
<evidence type="ECO:0000313" key="12">
    <source>
        <dbReference type="EMBL" id="TDL17484.1"/>
    </source>
</evidence>
<dbReference type="InterPro" id="IPR000640">
    <property type="entry name" value="EFG_V-like"/>
</dbReference>
<dbReference type="Pfam" id="PF14492">
    <property type="entry name" value="EFG_III"/>
    <property type="match status" value="1"/>
</dbReference>
<dbReference type="InterPro" id="IPR027417">
    <property type="entry name" value="P-loop_NTPase"/>
</dbReference>
<dbReference type="Pfam" id="PF03764">
    <property type="entry name" value="EFG_IV"/>
    <property type="match status" value="1"/>
</dbReference>
<dbReference type="FunFam" id="3.90.1430.10:FF:000003">
    <property type="entry name" value="Elongation factor 2"/>
    <property type="match status" value="1"/>
</dbReference>
<proteinExistence type="predicted"/>
<dbReference type="GO" id="GO:0003746">
    <property type="term" value="F:translation elongation factor activity"/>
    <property type="evidence" value="ECO:0007669"/>
    <property type="project" value="UniProtKB-KW"/>
</dbReference>
<dbReference type="SUPFAM" id="SSF54980">
    <property type="entry name" value="EF-G C-terminal domain-like"/>
    <property type="match status" value="2"/>
</dbReference>
<dbReference type="CDD" id="cd04096">
    <property type="entry name" value="eEF2_snRNP_like_C"/>
    <property type="match status" value="1"/>
</dbReference>
<dbReference type="InterPro" id="IPR035647">
    <property type="entry name" value="EFG_III/V"/>
</dbReference>
<evidence type="ECO:0000313" key="13">
    <source>
        <dbReference type="Proteomes" id="UP000294933"/>
    </source>
</evidence>
<protein>
    <recommendedName>
        <fullName evidence="2">Elongation factor 2</fullName>
    </recommendedName>
</protein>
<evidence type="ECO:0000256" key="3">
    <source>
        <dbReference type="ARBA" id="ARBA00022490"/>
    </source>
</evidence>
<dbReference type="GO" id="GO:0005829">
    <property type="term" value="C:cytosol"/>
    <property type="evidence" value="ECO:0007669"/>
    <property type="project" value="TreeGrafter"/>
</dbReference>
<dbReference type="Gene3D" id="3.40.50.300">
    <property type="entry name" value="P-loop containing nucleotide triphosphate hydrolases"/>
    <property type="match status" value="1"/>
</dbReference>
<dbReference type="InterPro" id="IPR014721">
    <property type="entry name" value="Ribsml_uS5_D2-typ_fold_subgr"/>
</dbReference>
<evidence type="ECO:0000259" key="11">
    <source>
        <dbReference type="SMART" id="SM00889"/>
    </source>
</evidence>
<dbReference type="STRING" id="50990.A0A4Y7PQ39"/>
<keyword evidence="6" id="KW-0648">Protein biosynthesis</keyword>
<evidence type="ECO:0000256" key="7">
    <source>
        <dbReference type="ARBA" id="ARBA00023134"/>
    </source>
</evidence>
<keyword evidence="5" id="KW-0251">Elongation factor</keyword>
<dbReference type="GO" id="GO:0043022">
    <property type="term" value="F:ribosome binding"/>
    <property type="evidence" value="ECO:0007669"/>
    <property type="project" value="TreeGrafter"/>
</dbReference>
<dbReference type="OrthoDB" id="364892at2759"/>
<dbReference type="SMART" id="SM00838">
    <property type="entry name" value="EFG_C"/>
    <property type="match status" value="1"/>
</dbReference>
<dbReference type="InterPro" id="IPR041095">
    <property type="entry name" value="EFG_II"/>
</dbReference>
<dbReference type="Pfam" id="PF00009">
    <property type="entry name" value="GTP_EFTU"/>
    <property type="match status" value="1"/>
</dbReference>
<keyword evidence="13" id="KW-1185">Reference proteome</keyword>
<evidence type="ECO:0000259" key="10">
    <source>
        <dbReference type="SMART" id="SM00838"/>
    </source>
</evidence>
<dbReference type="CDD" id="cd01681">
    <property type="entry name" value="aeEF2_snRNP_like_IV"/>
    <property type="match status" value="1"/>
</dbReference>
<dbReference type="SMART" id="SM00889">
    <property type="entry name" value="EFG_IV"/>
    <property type="match status" value="1"/>
</dbReference>
<evidence type="ECO:0000256" key="4">
    <source>
        <dbReference type="ARBA" id="ARBA00022741"/>
    </source>
</evidence>
<dbReference type="PANTHER" id="PTHR42908:SF10">
    <property type="entry name" value="EUKARYOTIC TRANSLATION ELONGATION FACTOR 2"/>
    <property type="match status" value="1"/>
</dbReference>
<keyword evidence="7" id="KW-0342">GTP-binding</keyword>
<comment type="subcellular location">
    <subcellularLocation>
        <location evidence="1">Cytoplasm</location>
    </subcellularLocation>
</comment>